<dbReference type="Proteomes" id="UP000503540">
    <property type="component" value="Chromosome"/>
</dbReference>
<organism evidence="2 3">
    <name type="scientific">Nocardia arthritidis</name>
    <dbReference type="NCBI Taxonomy" id="228602"/>
    <lineage>
        <taxon>Bacteria</taxon>
        <taxon>Bacillati</taxon>
        <taxon>Actinomycetota</taxon>
        <taxon>Actinomycetes</taxon>
        <taxon>Mycobacteriales</taxon>
        <taxon>Nocardiaceae</taxon>
        <taxon>Nocardia</taxon>
    </lineage>
</organism>
<proteinExistence type="predicted"/>
<dbReference type="PANTHER" id="PTHR34989">
    <property type="entry name" value="PROTEIN HDED"/>
    <property type="match status" value="1"/>
</dbReference>
<dbReference type="EMBL" id="CP046172">
    <property type="protein sequence ID" value="QIS12175.1"/>
    <property type="molecule type" value="Genomic_DNA"/>
</dbReference>
<keyword evidence="3" id="KW-1185">Reference proteome</keyword>
<feature type="transmembrane region" description="Helical" evidence="1">
    <location>
        <begin position="78"/>
        <end position="97"/>
    </location>
</feature>
<dbReference type="Pfam" id="PF03729">
    <property type="entry name" value="DUF308"/>
    <property type="match status" value="1"/>
</dbReference>
<evidence type="ECO:0000313" key="2">
    <source>
        <dbReference type="EMBL" id="QIS12175.1"/>
    </source>
</evidence>
<gene>
    <name evidence="2" type="ORF">F5544_21560</name>
</gene>
<feature type="transmembrane region" description="Helical" evidence="1">
    <location>
        <begin position="135"/>
        <end position="152"/>
    </location>
</feature>
<dbReference type="PANTHER" id="PTHR34989:SF1">
    <property type="entry name" value="PROTEIN HDED"/>
    <property type="match status" value="1"/>
</dbReference>
<keyword evidence="1" id="KW-0472">Membrane</keyword>
<dbReference type="KEGG" id="nah:F5544_21560"/>
<dbReference type="GO" id="GO:0005886">
    <property type="term" value="C:plasma membrane"/>
    <property type="evidence" value="ECO:0007669"/>
    <property type="project" value="TreeGrafter"/>
</dbReference>
<reference evidence="2 3" key="1">
    <citation type="journal article" date="2019" name="ACS Chem. Biol.">
        <title>Identification and Mobilization of a Cryptic Antibiotic Biosynthesis Gene Locus from a Human-Pathogenic Nocardia Isolate.</title>
        <authorList>
            <person name="Herisse M."/>
            <person name="Ishida K."/>
            <person name="Porter J.L."/>
            <person name="Howden B."/>
            <person name="Hertweck C."/>
            <person name="Stinear T.P."/>
            <person name="Pidot S.J."/>
        </authorList>
    </citation>
    <scope>NUCLEOTIDE SEQUENCE [LARGE SCALE GENOMIC DNA]</scope>
    <source>
        <strain evidence="2 3">AUSMDU00012717</strain>
    </source>
</reference>
<protein>
    <submittedName>
        <fullName evidence="2">DUF308 domain-containing protein</fullName>
    </submittedName>
</protein>
<feature type="transmembrane region" description="Helical" evidence="1">
    <location>
        <begin position="20"/>
        <end position="38"/>
    </location>
</feature>
<evidence type="ECO:0000256" key="1">
    <source>
        <dbReference type="SAM" id="Phobius"/>
    </source>
</evidence>
<dbReference type="AlphaFoldDB" id="A0A6G9YFV7"/>
<accession>A0A6G9YFV7</accession>
<keyword evidence="1" id="KW-1133">Transmembrane helix</keyword>
<dbReference type="InterPro" id="IPR005325">
    <property type="entry name" value="DUF308_memb"/>
</dbReference>
<sequence>MPADEELQRAPVLGEGVRQTILVTGICSVVLGVMLGVWPQKTVGIAELLCGLYLLLSGMTQLTVAFAARFAWPLRLELFLSGALAVAMAVLTLLDVNSVLLLDVWLGLAWITRGIAHATAAAWTDDLPHAGKQELFGLFTIALGIVVILLEVNSLVALGVVAGLGMIAIGALELLAVTAVRADGIHLPGPALLRWRAAQR</sequence>
<feature type="transmembrane region" description="Helical" evidence="1">
    <location>
        <begin position="50"/>
        <end position="72"/>
    </location>
</feature>
<dbReference type="InterPro" id="IPR052712">
    <property type="entry name" value="Acid_resist_chaperone_HdeD"/>
</dbReference>
<dbReference type="RefSeq" id="WP_167474890.1">
    <property type="nucleotide sequence ID" value="NZ_CP046172.1"/>
</dbReference>
<keyword evidence="1" id="KW-0812">Transmembrane</keyword>
<name>A0A6G9YFV7_9NOCA</name>
<feature type="transmembrane region" description="Helical" evidence="1">
    <location>
        <begin position="159"/>
        <end position="180"/>
    </location>
</feature>
<evidence type="ECO:0000313" key="3">
    <source>
        <dbReference type="Proteomes" id="UP000503540"/>
    </source>
</evidence>